<name>A0A7S4C2B5_CHRCT</name>
<proteinExistence type="predicted"/>
<dbReference type="EMBL" id="HBIZ01059975">
    <property type="protein sequence ID" value="CAE0784763.1"/>
    <property type="molecule type" value="Transcribed_RNA"/>
</dbReference>
<gene>
    <name evidence="4" type="ORF">PCAR00345_LOCUS37470</name>
</gene>
<evidence type="ECO:0000256" key="1">
    <source>
        <dbReference type="SAM" id="MobiDB-lite"/>
    </source>
</evidence>
<dbReference type="Gene3D" id="3.90.1580.10">
    <property type="entry name" value="paralog of FGE (formylglycine-generating enzyme)"/>
    <property type="match status" value="1"/>
</dbReference>
<feature type="signal peptide" evidence="2">
    <location>
        <begin position="1"/>
        <end position="23"/>
    </location>
</feature>
<dbReference type="Pfam" id="PF03781">
    <property type="entry name" value="FGE-sulfatase"/>
    <property type="match status" value="1"/>
</dbReference>
<dbReference type="SUPFAM" id="SSF56436">
    <property type="entry name" value="C-type lectin-like"/>
    <property type="match status" value="1"/>
</dbReference>
<reference evidence="4" key="1">
    <citation type="submission" date="2021-01" db="EMBL/GenBank/DDBJ databases">
        <authorList>
            <person name="Corre E."/>
            <person name="Pelletier E."/>
            <person name="Niang G."/>
            <person name="Scheremetjew M."/>
            <person name="Finn R."/>
            <person name="Kale V."/>
            <person name="Holt S."/>
            <person name="Cochrane G."/>
            <person name="Meng A."/>
            <person name="Brown T."/>
            <person name="Cohen L."/>
        </authorList>
    </citation>
    <scope>NUCLEOTIDE SEQUENCE</scope>
    <source>
        <strain evidence="4">CCMP645</strain>
    </source>
</reference>
<evidence type="ECO:0000313" key="4">
    <source>
        <dbReference type="EMBL" id="CAE0784763.1"/>
    </source>
</evidence>
<evidence type="ECO:0000259" key="3">
    <source>
        <dbReference type="Pfam" id="PF03781"/>
    </source>
</evidence>
<dbReference type="PANTHER" id="PTHR23150">
    <property type="entry name" value="SULFATASE MODIFYING FACTOR 1, 2"/>
    <property type="match status" value="1"/>
</dbReference>
<dbReference type="PANTHER" id="PTHR23150:SF19">
    <property type="entry name" value="FORMYLGLYCINE-GENERATING ENZYME"/>
    <property type="match status" value="1"/>
</dbReference>
<feature type="region of interest" description="Disordered" evidence="1">
    <location>
        <begin position="340"/>
        <end position="360"/>
    </location>
</feature>
<dbReference type="AlphaFoldDB" id="A0A7S4C2B5"/>
<sequence>MAAALLCLMYFTLLHGPVLDTAAECPEAFNDLPLPDGKTEPSCGCSAGLNRQTPSATATESTSSCAGDSECPITASSLKDDFSVQHGRKIDSSVGIGKDTVPERAPRLIWVSGGEFFMGHNNRSVSPSTFVVDGEGPRRRVRLRSFWLEETEVSNRHWAAFVAATGFESESERFGWSFVFEKQLTPEANRKADSAVQAVPWWVRVDGATWLYPDGPGSYALAPDRADHPVVHVSWNDAVAFCKWAHEGGRLPTEAEWEFAALAGSRKRYPWGSRLTPSGQHRANIWQGRFPTQNTADDGFAATAPVKAFGPQNSLGFYNMIGNVWEWVSDVWSTVHTRPATGTALQDPQGPSAGDERTKKGGSYLCHKSYCFRYRVQARSQNTPDTGTSNLGFRCAASVSDE</sequence>
<dbReference type="GO" id="GO:0005783">
    <property type="term" value="C:endoplasmic reticulum"/>
    <property type="evidence" value="ECO:0007669"/>
    <property type="project" value="TreeGrafter"/>
</dbReference>
<dbReference type="GO" id="GO:0120147">
    <property type="term" value="F:formylglycine-generating oxidase activity"/>
    <property type="evidence" value="ECO:0007669"/>
    <property type="project" value="TreeGrafter"/>
</dbReference>
<feature type="domain" description="Sulfatase-modifying factor enzyme-like" evidence="3">
    <location>
        <begin position="105"/>
        <end position="396"/>
    </location>
</feature>
<dbReference type="InterPro" id="IPR042095">
    <property type="entry name" value="SUMF_sf"/>
</dbReference>
<keyword evidence="2" id="KW-0732">Signal</keyword>
<protein>
    <recommendedName>
        <fullName evidence="3">Sulfatase-modifying factor enzyme-like domain-containing protein</fullName>
    </recommendedName>
</protein>
<dbReference type="InterPro" id="IPR005532">
    <property type="entry name" value="SUMF_dom"/>
</dbReference>
<evidence type="ECO:0000256" key="2">
    <source>
        <dbReference type="SAM" id="SignalP"/>
    </source>
</evidence>
<organism evidence="4">
    <name type="scientific">Chrysotila carterae</name>
    <name type="common">Marine alga</name>
    <name type="synonym">Syracosphaera carterae</name>
    <dbReference type="NCBI Taxonomy" id="13221"/>
    <lineage>
        <taxon>Eukaryota</taxon>
        <taxon>Haptista</taxon>
        <taxon>Haptophyta</taxon>
        <taxon>Prymnesiophyceae</taxon>
        <taxon>Isochrysidales</taxon>
        <taxon>Isochrysidaceae</taxon>
        <taxon>Chrysotila</taxon>
    </lineage>
</organism>
<feature type="chain" id="PRO_5030716794" description="Sulfatase-modifying factor enzyme-like domain-containing protein" evidence="2">
    <location>
        <begin position="24"/>
        <end position="402"/>
    </location>
</feature>
<dbReference type="InterPro" id="IPR016187">
    <property type="entry name" value="CTDL_fold"/>
</dbReference>
<dbReference type="InterPro" id="IPR051043">
    <property type="entry name" value="Sulfatase_Mod_Factor_Kinase"/>
</dbReference>
<accession>A0A7S4C2B5</accession>